<dbReference type="InterPro" id="IPR002792">
    <property type="entry name" value="TRAM_dom"/>
</dbReference>
<sequence>MATAREEMVLDVGAPAHGGHCVARPVGQPDGHVVFVRHALPGETVRAVMTQKTSKTWRAETVEVLAASPDRVRPAWAEAGAEGVGGGELSHVALPAQRTWKRWVLADCLRRIG</sequence>
<dbReference type="SUPFAM" id="SSF50249">
    <property type="entry name" value="Nucleic acid-binding proteins"/>
    <property type="match status" value="1"/>
</dbReference>
<dbReference type="Proteomes" id="UP000004778">
    <property type="component" value="Unassembled WGS sequence"/>
</dbReference>
<comment type="caution">
    <text evidence="2">The sequence shown here is derived from an EMBL/GenBank/DDBJ whole genome shotgun (WGS) entry which is preliminary data.</text>
</comment>
<name>C0W376_9ACTO</name>
<evidence type="ECO:0000259" key="1">
    <source>
        <dbReference type="PROSITE" id="PS50926"/>
    </source>
</evidence>
<gene>
    <name evidence="2" type="ORF">HMPREF0058_0320</name>
</gene>
<dbReference type="AlphaFoldDB" id="C0W376"/>
<dbReference type="PROSITE" id="PS50926">
    <property type="entry name" value="TRAM"/>
    <property type="match status" value="1"/>
</dbReference>
<proteinExistence type="predicted"/>
<dbReference type="InterPro" id="IPR012340">
    <property type="entry name" value="NA-bd_OB-fold"/>
</dbReference>
<dbReference type="HOGENOM" id="CLU_148354_0_0_11"/>
<dbReference type="Gene3D" id="2.40.50.140">
    <property type="entry name" value="Nucleic acid-binding proteins"/>
    <property type="match status" value="1"/>
</dbReference>
<feature type="domain" description="TRAM" evidence="1">
    <location>
        <begin position="1"/>
        <end position="63"/>
    </location>
</feature>
<dbReference type="eggNOG" id="COG2265">
    <property type="taxonomic scope" value="Bacteria"/>
</dbReference>
<feature type="non-terminal residue" evidence="2">
    <location>
        <position position="113"/>
    </location>
</feature>
<dbReference type="EMBL" id="ACFH01000014">
    <property type="protein sequence ID" value="EEH66831.1"/>
    <property type="molecule type" value="Genomic_DNA"/>
</dbReference>
<accession>C0W376</accession>
<evidence type="ECO:0000313" key="3">
    <source>
        <dbReference type="Proteomes" id="UP000004778"/>
    </source>
</evidence>
<reference evidence="2 3" key="1">
    <citation type="submission" date="2009-01" db="EMBL/GenBank/DDBJ databases">
        <authorList>
            <person name="Qin X."/>
            <person name="Bachman B."/>
            <person name="Battles P."/>
            <person name="Bell A."/>
            <person name="Bess C."/>
            <person name="Bickham C."/>
            <person name="Chaboub L."/>
            <person name="Chen D."/>
            <person name="Coyle M."/>
            <person name="Deiros D.R."/>
            <person name="Dinh H."/>
            <person name="Forbes L."/>
            <person name="Fowler G."/>
            <person name="Francisco L."/>
            <person name="Fu Q."/>
            <person name="Gubbala S."/>
            <person name="Hale W."/>
            <person name="Han Y."/>
            <person name="Hemphill L."/>
            <person name="Highlander S.K."/>
            <person name="Hirani K."/>
            <person name="Hogues M."/>
            <person name="Jackson L."/>
            <person name="Jakkamsetti A."/>
            <person name="Javaid M."/>
            <person name="Jiang H."/>
            <person name="Korchina V."/>
            <person name="Kovar C."/>
            <person name="Lara F."/>
            <person name="Lee S."/>
            <person name="Mata R."/>
            <person name="Mathew T."/>
            <person name="Moen C."/>
            <person name="Morales K."/>
            <person name="Munidasa M."/>
            <person name="Nazareth L."/>
            <person name="Ngo R."/>
            <person name="Nguyen L."/>
            <person name="Okwuonu G."/>
            <person name="Ongeri F."/>
            <person name="Patil S."/>
            <person name="Petrosino J."/>
            <person name="Pham C."/>
            <person name="Pham P."/>
            <person name="Pu L.-L."/>
            <person name="Puazo M."/>
            <person name="Raj R."/>
            <person name="Reid J."/>
            <person name="Rouhana J."/>
            <person name="Saada N."/>
            <person name="Shang Y."/>
            <person name="Simmons D."/>
            <person name="Thornton R."/>
            <person name="Warren J."/>
            <person name="Weissenberger G."/>
            <person name="Zhang J."/>
            <person name="Zhang L."/>
            <person name="Zhou C."/>
            <person name="Zhu D."/>
            <person name="Muzny D."/>
            <person name="Worley K."/>
            <person name="Gibbs R."/>
        </authorList>
    </citation>
    <scope>NUCLEOTIDE SEQUENCE [LARGE SCALE GENOMIC DNA]</scope>
    <source>
        <strain evidence="2 3">DSM 15434</strain>
    </source>
</reference>
<organism evidence="2 3">
    <name type="scientific">Actinomyces urogenitalis DSM 15434</name>
    <dbReference type="NCBI Taxonomy" id="525246"/>
    <lineage>
        <taxon>Bacteria</taxon>
        <taxon>Bacillati</taxon>
        <taxon>Actinomycetota</taxon>
        <taxon>Actinomycetes</taxon>
        <taxon>Actinomycetales</taxon>
        <taxon>Actinomycetaceae</taxon>
        <taxon>Actinomyces</taxon>
    </lineage>
</organism>
<keyword evidence="3" id="KW-1185">Reference proteome</keyword>
<evidence type="ECO:0000313" key="2">
    <source>
        <dbReference type="EMBL" id="EEH66831.1"/>
    </source>
</evidence>
<protein>
    <recommendedName>
        <fullName evidence="1">TRAM domain-containing protein</fullName>
    </recommendedName>
</protein>